<sequence>MMDEWSSKEQRRFEQELEFIQCLASPWYLNCTAVLAQNGYFKSRAFLNYLEYLSYWRRPEYAQFLTYPACLYHLTLLSSPRFRTEISKADIARKMNDELYYDWLDHQAS</sequence>
<evidence type="ECO:0000313" key="1">
    <source>
        <dbReference type="EMBL" id="KAG4305470.1"/>
    </source>
</evidence>
<name>A0ACB7CEI2_9ASCO</name>
<dbReference type="Proteomes" id="UP000768646">
    <property type="component" value="Unassembled WGS sequence"/>
</dbReference>
<reference evidence="1 2" key="1">
    <citation type="journal article" date="2021" name="Commun. Biol.">
        <title>Genomic insights into the host specific adaptation of the Pneumocystis genus.</title>
        <authorList>
            <person name="Cisse O.H."/>
            <person name="Ma L."/>
            <person name="Dekker J.P."/>
            <person name="Khil P.P."/>
            <person name="Youn J.-H."/>
            <person name="Brenchley J.M."/>
            <person name="Blair R."/>
            <person name="Pahar B."/>
            <person name="Chabe M."/>
            <person name="Van Rompay K.K.A."/>
            <person name="Keesler R."/>
            <person name="Sukura A."/>
            <person name="Hirsch V."/>
            <person name="Kutty G."/>
            <person name="Liu Y."/>
            <person name="Peng L."/>
            <person name="Chen J."/>
            <person name="Song J."/>
            <person name="Weissenbacher-Lang C."/>
            <person name="Xu J."/>
            <person name="Upham N.S."/>
            <person name="Stajich J.E."/>
            <person name="Cuomo C.A."/>
            <person name="Cushion M.T."/>
            <person name="Kovacs J.A."/>
        </authorList>
    </citation>
    <scope>NUCLEOTIDE SEQUENCE [LARGE SCALE GENOMIC DNA]</scope>
    <source>
        <strain evidence="1 2">RABM</strain>
    </source>
</reference>
<keyword evidence="2" id="KW-1185">Reference proteome</keyword>
<organism evidence="1 2">
    <name type="scientific">Pneumocystis oryctolagi</name>
    <dbReference type="NCBI Taxonomy" id="42067"/>
    <lineage>
        <taxon>Eukaryota</taxon>
        <taxon>Fungi</taxon>
        <taxon>Dikarya</taxon>
        <taxon>Ascomycota</taxon>
        <taxon>Taphrinomycotina</taxon>
        <taxon>Pneumocystomycetes</taxon>
        <taxon>Pneumocystaceae</taxon>
        <taxon>Pneumocystis</taxon>
    </lineage>
</organism>
<accession>A0ACB7CEI2</accession>
<dbReference type="EMBL" id="JABTEG010000003">
    <property type="protein sequence ID" value="KAG4305470.1"/>
    <property type="molecule type" value="Genomic_DNA"/>
</dbReference>
<evidence type="ECO:0000313" key="2">
    <source>
        <dbReference type="Proteomes" id="UP000768646"/>
    </source>
</evidence>
<proteinExistence type="predicted"/>
<protein>
    <submittedName>
        <fullName evidence="1">Uncharacterized protein</fullName>
    </submittedName>
</protein>
<comment type="caution">
    <text evidence="1">The sequence shown here is derived from an EMBL/GenBank/DDBJ whole genome shotgun (WGS) entry which is preliminary data.</text>
</comment>
<gene>
    <name evidence="1" type="ORF">PORY_001026</name>
</gene>